<evidence type="ECO:0000313" key="3">
    <source>
        <dbReference type="EMBL" id="HIS93252.1"/>
    </source>
</evidence>
<reference evidence="3" key="1">
    <citation type="submission" date="2020-10" db="EMBL/GenBank/DDBJ databases">
        <authorList>
            <person name="Gilroy R."/>
        </authorList>
    </citation>
    <scope>NUCLEOTIDE SEQUENCE</scope>
    <source>
        <strain evidence="3">13766</strain>
    </source>
</reference>
<dbReference type="HAMAP" id="MF_00048">
    <property type="entry name" value="UPF0102"/>
    <property type="match status" value="1"/>
</dbReference>
<dbReference type="Gene3D" id="3.40.1350.10">
    <property type="match status" value="1"/>
</dbReference>
<dbReference type="PANTHER" id="PTHR34039">
    <property type="entry name" value="UPF0102 PROTEIN YRAN"/>
    <property type="match status" value="1"/>
</dbReference>
<comment type="caution">
    <text evidence="3">The sequence shown here is derived from an EMBL/GenBank/DDBJ whole genome shotgun (WGS) entry which is preliminary data.</text>
</comment>
<dbReference type="NCBIfam" id="NF009150">
    <property type="entry name" value="PRK12497.1-3"/>
    <property type="match status" value="1"/>
</dbReference>
<dbReference type="AlphaFoldDB" id="A0A9D1K705"/>
<gene>
    <name evidence="3" type="ORF">IAA84_09580</name>
</gene>
<evidence type="ECO:0000256" key="2">
    <source>
        <dbReference type="HAMAP-Rule" id="MF_00048"/>
    </source>
</evidence>
<sequence>MSEHYRILTGENAAEAYLVSRGATVLERNFRTRAGEIDLIVQMDGCIAFVEVKRRSTPRMGRPAEAVTPTKRRRIIQCAKQYAAMHHLLYARLRFDVVELTPGHINHIPAAFDATGMA</sequence>
<dbReference type="CDD" id="cd20736">
    <property type="entry name" value="PoNe_Nuclease"/>
    <property type="match status" value="1"/>
</dbReference>
<dbReference type="PANTHER" id="PTHR34039:SF1">
    <property type="entry name" value="UPF0102 PROTEIN YRAN"/>
    <property type="match status" value="1"/>
</dbReference>
<dbReference type="NCBIfam" id="TIGR00252">
    <property type="entry name" value="YraN family protein"/>
    <property type="match status" value="1"/>
</dbReference>
<dbReference type="EMBL" id="DVJN01000189">
    <property type="protein sequence ID" value="HIS93252.1"/>
    <property type="molecule type" value="Genomic_DNA"/>
</dbReference>
<organism evidence="3 4">
    <name type="scientific">Candidatus Alectryocaccomicrobium excrementavium</name>
    <dbReference type="NCBI Taxonomy" id="2840668"/>
    <lineage>
        <taxon>Bacteria</taxon>
        <taxon>Bacillati</taxon>
        <taxon>Bacillota</taxon>
        <taxon>Clostridia</taxon>
        <taxon>Candidatus Alectryocaccomicrobium</taxon>
    </lineage>
</organism>
<dbReference type="InterPro" id="IPR011335">
    <property type="entry name" value="Restrct_endonuc-II-like"/>
</dbReference>
<reference evidence="3" key="2">
    <citation type="journal article" date="2021" name="PeerJ">
        <title>Extensive microbial diversity within the chicken gut microbiome revealed by metagenomics and culture.</title>
        <authorList>
            <person name="Gilroy R."/>
            <person name="Ravi A."/>
            <person name="Getino M."/>
            <person name="Pursley I."/>
            <person name="Horton D.L."/>
            <person name="Alikhan N.F."/>
            <person name="Baker D."/>
            <person name="Gharbi K."/>
            <person name="Hall N."/>
            <person name="Watson M."/>
            <person name="Adriaenssens E.M."/>
            <person name="Foster-Nyarko E."/>
            <person name="Jarju S."/>
            <person name="Secka A."/>
            <person name="Antonio M."/>
            <person name="Oren A."/>
            <person name="Chaudhuri R.R."/>
            <person name="La Ragione R."/>
            <person name="Hildebrand F."/>
            <person name="Pallen M.J."/>
        </authorList>
    </citation>
    <scope>NUCLEOTIDE SEQUENCE</scope>
    <source>
        <strain evidence="3">13766</strain>
    </source>
</reference>
<accession>A0A9D1K705</accession>
<evidence type="ECO:0000313" key="4">
    <source>
        <dbReference type="Proteomes" id="UP000824140"/>
    </source>
</evidence>
<name>A0A9D1K705_9FIRM</name>
<protein>
    <recommendedName>
        <fullName evidence="2">UPF0102 protein IAA84_09580</fullName>
    </recommendedName>
</protein>
<dbReference type="Proteomes" id="UP000824140">
    <property type="component" value="Unassembled WGS sequence"/>
</dbReference>
<dbReference type="SUPFAM" id="SSF52980">
    <property type="entry name" value="Restriction endonuclease-like"/>
    <property type="match status" value="1"/>
</dbReference>
<evidence type="ECO:0000256" key="1">
    <source>
        <dbReference type="ARBA" id="ARBA00006738"/>
    </source>
</evidence>
<dbReference type="GO" id="GO:0003676">
    <property type="term" value="F:nucleic acid binding"/>
    <property type="evidence" value="ECO:0007669"/>
    <property type="project" value="InterPro"/>
</dbReference>
<dbReference type="Pfam" id="PF02021">
    <property type="entry name" value="UPF0102"/>
    <property type="match status" value="1"/>
</dbReference>
<dbReference type="InterPro" id="IPR003509">
    <property type="entry name" value="UPF0102_YraN-like"/>
</dbReference>
<proteinExistence type="inferred from homology"/>
<dbReference type="InterPro" id="IPR011856">
    <property type="entry name" value="tRNA_endonuc-like_dom_sf"/>
</dbReference>
<comment type="similarity">
    <text evidence="1 2">Belongs to the UPF0102 family.</text>
</comment>